<protein>
    <recommendedName>
        <fullName evidence="4">BPTI/Kunitz inhibitor domain-containing protein</fullName>
    </recommendedName>
</protein>
<keyword evidence="1" id="KW-0646">Protease inhibitor</keyword>
<dbReference type="Pfam" id="PF00014">
    <property type="entry name" value="Kunitz_BPTI"/>
    <property type="match status" value="3"/>
</dbReference>
<dbReference type="InterPro" id="IPR020901">
    <property type="entry name" value="Prtase_inh_Kunz-CS"/>
</dbReference>
<proteinExistence type="predicted"/>
<dbReference type="Gene3D" id="4.10.410.10">
    <property type="entry name" value="Pancreatic trypsin inhibitor Kunitz domain"/>
    <property type="match status" value="3"/>
</dbReference>
<dbReference type="FunFam" id="4.10.410.10:FF:000021">
    <property type="entry name" value="Serine protease inhibitor, putative"/>
    <property type="match status" value="1"/>
</dbReference>
<dbReference type="OMA" id="MMDIGPC"/>
<feature type="signal peptide" evidence="3">
    <location>
        <begin position="1"/>
        <end position="19"/>
    </location>
</feature>
<dbReference type="PANTHER" id="PTHR10083">
    <property type="entry name" value="KUNITZ-TYPE PROTEASE INHIBITOR-RELATED"/>
    <property type="match status" value="1"/>
</dbReference>
<dbReference type="PANTHER" id="PTHR10083:SF374">
    <property type="entry name" value="BPTI_KUNITZ INHIBITOR DOMAIN-CONTAINING PROTEIN"/>
    <property type="match status" value="1"/>
</dbReference>
<dbReference type="SUPFAM" id="SSF57362">
    <property type="entry name" value="BPTI-like"/>
    <property type="match status" value="3"/>
</dbReference>
<evidence type="ECO:0000256" key="3">
    <source>
        <dbReference type="SAM" id="SignalP"/>
    </source>
</evidence>
<name>A0A0L8HVI6_OCTBM</name>
<dbReference type="CDD" id="cd00109">
    <property type="entry name" value="Kunitz-type"/>
    <property type="match status" value="2"/>
</dbReference>
<dbReference type="SMART" id="SM00131">
    <property type="entry name" value="KU"/>
    <property type="match status" value="3"/>
</dbReference>
<reference evidence="5" key="1">
    <citation type="submission" date="2015-07" db="EMBL/GenBank/DDBJ databases">
        <title>MeaNS - Measles Nucleotide Surveillance Program.</title>
        <authorList>
            <person name="Tran T."/>
            <person name="Druce J."/>
        </authorList>
    </citation>
    <scope>NUCLEOTIDE SEQUENCE</scope>
    <source>
        <strain evidence="5">UCB-OBI-ISO-001</strain>
        <tissue evidence="5">Gonad</tissue>
    </source>
</reference>
<evidence type="ECO:0000313" key="5">
    <source>
        <dbReference type="EMBL" id="KOF93204.1"/>
    </source>
</evidence>
<dbReference type="PROSITE" id="PS50279">
    <property type="entry name" value="BPTI_KUNITZ_2"/>
    <property type="match status" value="3"/>
</dbReference>
<dbReference type="KEGG" id="obi:106868351"/>
<keyword evidence="2" id="KW-1015">Disulfide bond</keyword>
<sequence length="186" mass="21251">MFQFLIILCFAAQFSNSLANEACELPVNHGRCETSSSERWYFDAKSKTCKKFKFTCGGNRNNFLSYEECIGMCTDVCTLPVGYGTGWASVRRYYFNKKENKCEAFDFAGEGGNRNNFASIEKCQNTCMSVCKLPPVTGLCRALFLRFYYNHKSQKCENFYYGGCGGNRNKFTTIQDCQKACQHFKI</sequence>
<dbReference type="PROSITE" id="PS00280">
    <property type="entry name" value="BPTI_KUNITZ_1"/>
    <property type="match status" value="1"/>
</dbReference>
<dbReference type="CDD" id="cd22593">
    <property type="entry name" value="Kunitz_conkunitzin"/>
    <property type="match status" value="1"/>
</dbReference>
<feature type="domain" description="BPTI/Kunitz inhibitor" evidence="4">
    <location>
        <begin position="131"/>
        <end position="181"/>
    </location>
</feature>
<organism evidence="5">
    <name type="scientific">Octopus bimaculoides</name>
    <name type="common">California two-spotted octopus</name>
    <dbReference type="NCBI Taxonomy" id="37653"/>
    <lineage>
        <taxon>Eukaryota</taxon>
        <taxon>Metazoa</taxon>
        <taxon>Spiralia</taxon>
        <taxon>Lophotrochozoa</taxon>
        <taxon>Mollusca</taxon>
        <taxon>Cephalopoda</taxon>
        <taxon>Coleoidea</taxon>
        <taxon>Octopodiformes</taxon>
        <taxon>Octopoda</taxon>
        <taxon>Incirrata</taxon>
        <taxon>Octopodidae</taxon>
        <taxon>Octopus</taxon>
    </lineage>
</organism>
<dbReference type="InterPro" id="IPR036880">
    <property type="entry name" value="Kunitz_BPTI_sf"/>
</dbReference>
<dbReference type="OrthoDB" id="5950222at2759"/>
<feature type="domain" description="BPTI/Kunitz inhibitor" evidence="4">
    <location>
        <begin position="23"/>
        <end position="73"/>
    </location>
</feature>
<evidence type="ECO:0000256" key="2">
    <source>
        <dbReference type="ARBA" id="ARBA00023157"/>
    </source>
</evidence>
<feature type="domain" description="BPTI/Kunitz inhibitor" evidence="4">
    <location>
        <begin position="77"/>
        <end position="127"/>
    </location>
</feature>
<evidence type="ECO:0000259" key="4">
    <source>
        <dbReference type="PROSITE" id="PS50279"/>
    </source>
</evidence>
<accession>A0A0L8HVI6</accession>
<dbReference type="GO" id="GO:0004867">
    <property type="term" value="F:serine-type endopeptidase inhibitor activity"/>
    <property type="evidence" value="ECO:0007669"/>
    <property type="project" value="InterPro"/>
</dbReference>
<evidence type="ECO:0000256" key="1">
    <source>
        <dbReference type="ARBA" id="ARBA00022690"/>
    </source>
</evidence>
<dbReference type="PRINTS" id="PR00759">
    <property type="entry name" value="BASICPTASE"/>
</dbReference>
<dbReference type="InterPro" id="IPR050098">
    <property type="entry name" value="TFPI/VKTCI-like"/>
</dbReference>
<dbReference type="AlphaFoldDB" id="A0A0L8HVI6"/>
<keyword evidence="3" id="KW-0732">Signal</keyword>
<dbReference type="InterPro" id="IPR002223">
    <property type="entry name" value="Kunitz_BPTI"/>
</dbReference>
<gene>
    <name evidence="5" type="ORF">OCBIM_22004908mg</name>
</gene>
<dbReference type="EMBL" id="KQ417213">
    <property type="protein sequence ID" value="KOF93204.1"/>
    <property type="molecule type" value="Genomic_DNA"/>
</dbReference>
<feature type="chain" id="PRO_5005583963" description="BPTI/Kunitz inhibitor domain-containing protein" evidence="3">
    <location>
        <begin position="20"/>
        <end position="186"/>
    </location>
</feature>